<evidence type="ECO:0000313" key="4">
    <source>
        <dbReference type="Proteomes" id="UP000447873"/>
    </source>
</evidence>
<proteinExistence type="predicted"/>
<dbReference type="AlphaFoldDB" id="A0A8H3UCP4"/>
<sequence>MDPWKNAIDLLRTINLARADLNTIMVTDILTAASRCMSRLKAGLAVKKTPTRSRRIKSYWDARRNGSAEDMEHGADYALFDISWRRILRPLKLKRQSASTNGTPLLRQTSGQSTAPTGSFPQTAQSPVDITAYYTAKPLPPIPYPGCPSSKAYMSRSEVWPSISSVLSSSSSPFPSTTTCSSPVLRSQEQERLVLTRTSRYPVGIAAHTYEPENCELPKKDWQSLARRLSSRYLRSKPDFKELPPPTTTSTTHGL</sequence>
<keyword evidence="5" id="KW-1185">Reference proteome</keyword>
<evidence type="ECO:0000313" key="2">
    <source>
        <dbReference type="EMBL" id="KAE9965553.1"/>
    </source>
</evidence>
<accession>A0A8H3UCP4</accession>
<dbReference type="Proteomes" id="UP000490939">
    <property type="component" value="Unassembled WGS sequence"/>
</dbReference>
<protein>
    <submittedName>
        <fullName evidence="3">Uncharacterized protein</fullName>
    </submittedName>
</protein>
<dbReference type="EMBL" id="WNWS01000583">
    <property type="protein sequence ID" value="KAE9965553.1"/>
    <property type="molecule type" value="Genomic_DNA"/>
</dbReference>
<comment type="caution">
    <text evidence="3">The sequence shown here is derived from an EMBL/GenBank/DDBJ whole genome shotgun (WGS) entry which is preliminary data.</text>
</comment>
<name>A0A8H3UCP4_VENIN</name>
<organism evidence="3 5">
    <name type="scientific">Venturia inaequalis</name>
    <name type="common">Apple scab fungus</name>
    <dbReference type="NCBI Taxonomy" id="5025"/>
    <lineage>
        <taxon>Eukaryota</taxon>
        <taxon>Fungi</taxon>
        <taxon>Dikarya</taxon>
        <taxon>Ascomycota</taxon>
        <taxon>Pezizomycotina</taxon>
        <taxon>Dothideomycetes</taxon>
        <taxon>Pleosporomycetidae</taxon>
        <taxon>Venturiales</taxon>
        <taxon>Venturiaceae</taxon>
        <taxon>Venturia</taxon>
    </lineage>
</organism>
<dbReference type="Proteomes" id="UP000447873">
    <property type="component" value="Unassembled WGS sequence"/>
</dbReference>
<feature type="region of interest" description="Disordered" evidence="1">
    <location>
        <begin position="236"/>
        <end position="255"/>
    </location>
</feature>
<evidence type="ECO:0000313" key="5">
    <source>
        <dbReference type="Proteomes" id="UP000490939"/>
    </source>
</evidence>
<feature type="region of interest" description="Disordered" evidence="1">
    <location>
        <begin position="98"/>
        <end position="124"/>
    </location>
</feature>
<dbReference type="EMBL" id="WNWR01000855">
    <property type="protein sequence ID" value="KAE9968101.1"/>
    <property type="molecule type" value="Genomic_DNA"/>
</dbReference>
<evidence type="ECO:0000313" key="3">
    <source>
        <dbReference type="EMBL" id="KAE9968101.1"/>
    </source>
</evidence>
<reference evidence="3 5" key="1">
    <citation type="submission" date="2019-07" db="EMBL/GenBank/DDBJ databases">
        <title>Venturia inaequalis Genome Resource.</title>
        <authorList>
            <person name="Lichtner F.J."/>
        </authorList>
    </citation>
    <scope>NUCLEOTIDE SEQUENCE [LARGE SCALE GENOMIC DNA]</scope>
    <source>
        <strain evidence="2 4">120213</strain>
        <strain evidence="3 5">DMI_063113</strain>
    </source>
</reference>
<gene>
    <name evidence="3" type="ORF">EG327_011187</name>
    <name evidence="2" type="ORF">EG328_009578</name>
</gene>
<evidence type="ECO:0000256" key="1">
    <source>
        <dbReference type="SAM" id="MobiDB-lite"/>
    </source>
</evidence>